<sequence length="1013" mass="113588">MSSIILMSMAASFTAGVAATLSTVASKTHQAFFGRSEPHGAAAPAIHFACGLGNQVTTTPCQTRTPPAPPSASSPLPSPSCPDYFRWIHEDLRPWSHTGITPDMVAGAQKFADFRLVVLDGRVYMEKYHGAFQTRDVFTLWGILQLLNRYPGRIPDLELMFNCGDMPVVPYDARRDSPPPPPLFRYCKDDSTADIVFPDWSFWGWPEINIKPWETLRKELKEANQRMSWMKREPYAYWKGNTGVCATRREVMRCNVSHGKEWNARIYEQDWVRTIKKGFKGSNLANQCKHRYKIYIEGRAWSVSEKYILACDSPTLYLKTRFHDFFSRGLVPGRHYWPIPERDKCRSIKIAVDWGNSHKKEGPSTDIIDVTNPLTFWAELELVSVSALAAFKCGIFEDPLSVLSDWNTVDGDPCNWTGVICSKPRSSVLTLNLSGSSLKGFLAPEIGSLSSLQELILNNNLFLGTIPKQIGMLKNLSILDLSVNRFTDPIPPELGNLTNITKINLHSNGLTGNIPPELGKLKNLMELRLDRNRLKGSIPGNSNLSFSYGMFASHNNVTGLCWSSQLKVGDFSYNFFVGKIPPCLKYLPRSSFQGNCFQDSDSVLQRSSQLCSGGSAKSQGVAKETYKQYHEGNKHQNLQQPGWLLILEITTGVLVVVFLITGVVTAVKSCKLKTCVKIPWKRTRKWKDEIAISIDSEMLKNVPRFTRQELETACEDFSNIIGSSPDSIVYKGTMKDGAEIAVISLCILEDQWTCYLEFFFQSKVADFARLNHENTARLLGYCKESDPFSSMLVFEYASNGTLYEHLHYGDGCQLSWLRRMKIALGVARGLRYLHTELQPPFTISELNSSAVYLTEDFSPKLVDFESWKMIFSQSEKNSGNITSGGPFHGYSNSLEQRHMDVQGNTYAFGVLLLELISGRPPYCKDRGYLVDWALQYLQNPEEISKLVDPELKNVKSDDIAVICSVVSLCIEPDPSKRPSMQIISAVLENGIDLSAAALLKESPLAWAELALSS</sequence>
<proteinExistence type="predicted"/>
<dbReference type="SUPFAM" id="SSF52058">
    <property type="entry name" value="L domain-like"/>
    <property type="match status" value="1"/>
</dbReference>
<reference evidence="10" key="2">
    <citation type="submission" date="2019-07" db="EMBL/GenBank/DDBJ databases">
        <authorList>
            <person name="Yang Y."/>
            <person name="Bocs S."/>
            <person name="Baudouin L."/>
        </authorList>
    </citation>
    <scope>NUCLEOTIDE SEQUENCE</scope>
    <source>
        <tissue evidence="10">Spear leaf of Hainan Tall coconut</tissue>
    </source>
</reference>
<dbReference type="GO" id="GO:0004672">
    <property type="term" value="F:protein kinase activity"/>
    <property type="evidence" value="ECO:0007669"/>
    <property type="project" value="InterPro"/>
</dbReference>
<dbReference type="SUPFAM" id="SSF56112">
    <property type="entry name" value="Protein kinase-like (PK-like)"/>
    <property type="match status" value="1"/>
</dbReference>
<dbReference type="InterPro" id="IPR011009">
    <property type="entry name" value="Kinase-like_dom_sf"/>
</dbReference>
<feature type="chain" id="PRO_5035481085" evidence="8">
    <location>
        <begin position="20"/>
        <end position="1013"/>
    </location>
</feature>
<keyword evidence="10" id="KW-0675">Receptor</keyword>
<keyword evidence="6" id="KW-0472">Membrane</keyword>
<evidence type="ECO:0000256" key="1">
    <source>
        <dbReference type="ARBA" id="ARBA00022614"/>
    </source>
</evidence>
<evidence type="ECO:0000256" key="3">
    <source>
        <dbReference type="ARBA" id="ARBA00022729"/>
    </source>
</evidence>
<dbReference type="PANTHER" id="PTHR46084:SF41">
    <property type="entry name" value="LRR RECEPTOR-LIKE SERINE_THREONINE-PROTEIN KINASE-RELATED"/>
    <property type="match status" value="1"/>
</dbReference>
<evidence type="ECO:0000313" key="11">
    <source>
        <dbReference type="Proteomes" id="UP000797356"/>
    </source>
</evidence>
<dbReference type="Gene3D" id="3.30.200.20">
    <property type="entry name" value="Phosphorylase Kinase, domain 1"/>
    <property type="match status" value="1"/>
</dbReference>
<comment type="subcellular location">
    <subcellularLocation>
        <location evidence="7">Endomembrane system</location>
        <topology evidence="7">Single-pass type I membrane protein</topology>
    </subcellularLocation>
</comment>
<reference evidence="10" key="1">
    <citation type="journal article" date="2017" name="Gigascience">
        <title>The genome draft of coconut (Cocos nucifera).</title>
        <authorList>
            <person name="Xiao Y."/>
            <person name="Xu P."/>
            <person name="Fan H."/>
            <person name="Baudouin L."/>
            <person name="Xia W."/>
            <person name="Bocs S."/>
            <person name="Xu J."/>
            <person name="Li Q."/>
            <person name="Guo A."/>
            <person name="Zhou L."/>
            <person name="Li J."/>
            <person name="Wu Y."/>
            <person name="Ma Z."/>
            <person name="Armero A."/>
            <person name="Issali A.E."/>
            <person name="Liu N."/>
            <person name="Peng M."/>
            <person name="Yang Y."/>
        </authorList>
    </citation>
    <scope>NUCLEOTIDE SEQUENCE</scope>
    <source>
        <tissue evidence="10">Spear leaf of Hainan Tall coconut</tissue>
    </source>
</reference>
<evidence type="ECO:0000259" key="9">
    <source>
        <dbReference type="PROSITE" id="PS50011"/>
    </source>
</evidence>
<evidence type="ECO:0000256" key="6">
    <source>
        <dbReference type="ARBA" id="ARBA00023136"/>
    </source>
</evidence>
<keyword evidence="5" id="KW-1133">Transmembrane helix</keyword>
<dbReference type="Gene3D" id="1.10.510.10">
    <property type="entry name" value="Transferase(Phosphotransferase) domain 1"/>
    <property type="match status" value="1"/>
</dbReference>
<feature type="domain" description="Protein kinase" evidence="9">
    <location>
        <begin position="715"/>
        <end position="987"/>
    </location>
</feature>
<dbReference type="GO" id="GO:0012505">
    <property type="term" value="C:endomembrane system"/>
    <property type="evidence" value="ECO:0007669"/>
    <property type="project" value="UniProtKB-SubCell"/>
</dbReference>
<keyword evidence="11" id="KW-1185">Reference proteome</keyword>
<dbReference type="FunFam" id="3.30.200.20:FF:000489">
    <property type="entry name" value="Inactive receptor-like serine/threonine-protein kinase"/>
    <property type="match status" value="1"/>
</dbReference>
<accession>A0A8K0IK46</accession>
<gene>
    <name evidence="10" type="ORF">COCNU_09G007600</name>
</gene>
<dbReference type="OrthoDB" id="676979at2759"/>
<comment type="caution">
    <text evidence="10">The sequence shown here is derived from an EMBL/GenBank/DDBJ whole genome shotgun (WGS) entry which is preliminary data.</text>
</comment>
<evidence type="ECO:0000256" key="8">
    <source>
        <dbReference type="SAM" id="SignalP"/>
    </source>
</evidence>
<dbReference type="PANTHER" id="PTHR46084">
    <property type="entry name" value="PROTEIN MALE DISCOVERER 2"/>
    <property type="match status" value="1"/>
</dbReference>
<dbReference type="Proteomes" id="UP000797356">
    <property type="component" value="Chromosome 9"/>
</dbReference>
<dbReference type="GO" id="GO:0005524">
    <property type="term" value="F:ATP binding"/>
    <property type="evidence" value="ECO:0007669"/>
    <property type="project" value="InterPro"/>
</dbReference>
<keyword evidence="1" id="KW-0433">Leucine-rich repeat</keyword>
<keyword evidence="10" id="KW-0418">Kinase</keyword>
<dbReference type="FunFam" id="3.80.10.10:FF:000400">
    <property type="entry name" value="Nuclear pore complex protein NUP107"/>
    <property type="match status" value="1"/>
</dbReference>
<dbReference type="InterPro" id="IPR000719">
    <property type="entry name" value="Prot_kinase_dom"/>
</dbReference>
<dbReference type="AlphaFoldDB" id="A0A8K0IK46"/>
<dbReference type="InterPro" id="IPR001611">
    <property type="entry name" value="Leu-rich_rpt"/>
</dbReference>
<keyword evidence="10" id="KW-0808">Transferase</keyword>
<keyword evidence="2" id="KW-0812">Transmembrane</keyword>
<feature type="signal peptide" evidence="8">
    <location>
        <begin position="1"/>
        <end position="19"/>
    </location>
</feature>
<dbReference type="InterPro" id="IPR001245">
    <property type="entry name" value="Ser-Thr/Tyr_kinase_cat_dom"/>
</dbReference>
<keyword evidence="4" id="KW-0677">Repeat</keyword>
<dbReference type="PROSITE" id="PS50011">
    <property type="entry name" value="PROTEIN_KINASE_DOM"/>
    <property type="match status" value="1"/>
</dbReference>
<dbReference type="InterPro" id="IPR013210">
    <property type="entry name" value="LRR_N_plant-typ"/>
</dbReference>
<dbReference type="EMBL" id="CM017880">
    <property type="protein sequence ID" value="KAG1361297.1"/>
    <property type="molecule type" value="Genomic_DNA"/>
</dbReference>
<dbReference type="InterPro" id="IPR006598">
    <property type="entry name" value="CAP10"/>
</dbReference>
<evidence type="ECO:0000256" key="2">
    <source>
        <dbReference type="ARBA" id="ARBA00022692"/>
    </source>
</evidence>
<evidence type="ECO:0000256" key="7">
    <source>
        <dbReference type="ARBA" id="ARBA00046288"/>
    </source>
</evidence>
<evidence type="ECO:0000256" key="5">
    <source>
        <dbReference type="ARBA" id="ARBA00022989"/>
    </source>
</evidence>
<organism evidence="10 11">
    <name type="scientific">Cocos nucifera</name>
    <name type="common">Coconut palm</name>
    <dbReference type="NCBI Taxonomy" id="13894"/>
    <lineage>
        <taxon>Eukaryota</taxon>
        <taxon>Viridiplantae</taxon>
        <taxon>Streptophyta</taxon>
        <taxon>Embryophyta</taxon>
        <taxon>Tracheophyta</taxon>
        <taxon>Spermatophyta</taxon>
        <taxon>Magnoliopsida</taxon>
        <taxon>Liliopsida</taxon>
        <taxon>Arecaceae</taxon>
        <taxon>Arecoideae</taxon>
        <taxon>Cocoseae</taxon>
        <taxon>Attaleinae</taxon>
        <taxon>Cocos</taxon>
    </lineage>
</organism>
<evidence type="ECO:0000313" key="10">
    <source>
        <dbReference type="EMBL" id="KAG1361297.1"/>
    </source>
</evidence>
<dbReference type="Pfam" id="PF05686">
    <property type="entry name" value="Glyco_transf_90"/>
    <property type="match status" value="1"/>
</dbReference>
<name>A0A8K0IK46_COCNU</name>
<dbReference type="InterPro" id="IPR032675">
    <property type="entry name" value="LRR_dom_sf"/>
</dbReference>
<dbReference type="Pfam" id="PF07714">
    <property type="entry name" value="PK_Tyr_Ser-Thr"/>
    <property type="match status" value="1"/>
</dbReference>
<dbReference type="Gene3D" id="3.80.10.10">
    <property type="entry name" value="Ribonuclease Inhibitor"/>
    <property type="match status" value="2"/>
</dbReference>
<dbReference type="Pfam" id="PF08263">
    <property type="entry name" value="LRRNT_2"/>
    <property type="match status" value="1"/>
</dbReference>
<keyword evidence="3 8" id="KW-0732">Signal</keyword>
<evidence type="ECO:0000256" key="4">
    <source>
        <dbReference type="ARBA" id="ARBA00022737"/>
    </source>
</evidence>
<dbReference type="SMART" id="SM00672">
    <property type="entry name" value="CAP10"/>
    <property type="match status" value="1"/>
</dbReference>
<dbReference type="Pfam" id="PF00560">
    <property type="entry name" value="LRR_1"/>
    <property type="match status" value="2"/>
</dbReference>
<protein>
    <submittedName>
        <fullName evidence="10">Putative LRR receptor-like serine/threonine-protein kinase</fullName>
    </submittedName>
</protein>